<protein>
    <submittedName>
        <fullName evidence="3">Peptidase M26</fullName>
    </submittedName>
</protein>
<dbReference type="AlphaFoldDB" id="A0A3D8HCY7"/>
<reference evidence="2 5" key="2">
    <citation type="submission" date="2020-08" db="EMBL/GenBank/DDBJ databases">
        <title>Genome public.</title>
        <authorList>
            <person name="Liu C."/>
            <person name="Sun Q."/>
        </authorList>
    </citation>
    <scope>NUCLEOTIDE SEQUENCE [LARGE SCALE GENOMIC DNA]</scope>
    <source>
        <strain evidence="2 5">426_9</strain>
    </source>
</reference>
<evidence type="ECO:0000313" key="5">
    <source>
        <dbReference type="Proteomes" id="UP000629596"/>
    </source>
</evidence>
<keyword evidence="1" id="KW-0732">Signal</keyword>
<evidence type="ECO:0000313" key="4">
    <source>
        <dbReference type="Proteomes" id="UP000256321"/>
    </source>
</evidence>
<keyword evidence="5" id="KW-1185">Reference proteome</keyword>
<dbReference type="Proteomes" id="UP000256321">
    <property type="component" value="Unassembled WGS sequence"/>
</dbReference>
<comment type="caution">
    <text evidence="3">The sequence shown here is derived from an EMBL/GenBank/DDBJ whole genome shotgun (WGS) entry which is preliminary data.</text>
</comment>
<dbReference type="RefSeq" id="WP_115500246.1">
    <property type="nucleotide sequence ID" value="NZ_JACRTI010000036.1"/>
</dbReference>
<accession>A0A3D8HCY7</accession>
<feature type="signal peptide" evidence="1">
    <location>
        <begin position="1"/>
        <end position="21"/>
    </location>
</feature>
<dbReference type="PROSITE" id="PS51257">
    <property type="entry name" value="PROKAR_LIPOPROTEIN"/>
    <property type="match status" value="1"/>
</dbReference>
<sequence length="965" mass="103358">MKTNCFYLLLFLFVLSGCSDRDVITPETPPTSRDVYEGPQDQVTFSNETEDFSYGELTFYFKTPDGSIIHRNAKHQRFSGVSHFSMERGLKEGKYLLLYLEYTVKSECPDINGLKRKFGLCCKLNVTKEGIQLESTYAGNAKLFGSGTQDDPYLISSPEDLTKIRYAIQNGVITSSSCFSQVHDIYMDDYNKQCGWEGNWYQIGQSSTHPFTGYYFGNGYKILNLTMSDQNKVGASLFGYIDKAAIMDLEIYHANITGLSAVSAIAGAVVTSGSGRDASFIKGCKVTSSVIAGRQKDGLAVGGIVGCVDPDVKLWIDSCSVETTYLSGAIAVGGILGGANLRSATQITNSHNSNGTVDALYTNAGGIVGYADSLYVYLCTNSSSVTGYKVENGKPAGVPSTSLLNLGTGGIVGGSGISTIITCSNEGKVSGYRGVGGILGSTLVSVNPEASYNNTFVGYCSNKGTVKGDSYVGGLCGEAQLAVYKSYNDGAVEAANEYAGGIIGMTPLSTISNSVNFAPVSASGYAGGMSGMMVTGSLALDVNMGPVSVKGSHVGGMIGIGGSCLAVNYCANFANLSGNTRLGGIIGEVGDKRVWTARDKISAIFASAEFLVSVAGVIPIPGFVGKSGKAIIEAVFTTHDLVMTAVNYFTLEHEFKHLLDPIERKVFSNTLSGLMAMGMETLESDMDQLLVSRLSVSFKDKDLRRDEMINAFMKNRADVVKWYETGSNHEIYRDAMNYKRDARYEHLLKRKQVESIAHSLVDGVCFYAGTVAMVVGMVATPATGGLSLVLSAAGVVISGVGYANSMIALADDFAENAVVVTQCVSFGNMNVTSSEKYNGGLVGELAQNCLVSDCLNGSDGYAGGALVGHPERVAELKNCLNIGYGWPNMAYNDAQGSRYVNLYYWNAFPPSHEYPEYQGLILNQLNRKSSYSGWDFSVRWSLPDTNIGSFPVPYQSEMQYEKPKQ</sequence>
<dbReference type="Proteomes" id="UP000629596">
    <property type="component" value="Unassembled WGS sequence"/>
</dbReference>
<evidence type="ECO:0000313" key="2">
    <source>
        <dbReference type="EMBL" id="MBC8602751.1"/>
    </source>
</evidence>
<dbReference type="Gene3D" id="2.160.20.110">
    <property type="match status" value="3"/>
</dbReference>
<evidence type="ECO:0000256" key="1">
    <source>
        <dbReference type="SAM" id="SignalP"/>
    </source>
</evidence>
<feature type="chain" id="PRO_5017791068" evidence="1">
    <location>
        <begin position="22"/>
        <end position="965"/>
    </location>
</feature>
<proteinExistence type="predicted"/>
<organism evidence="3 4">
    <name type="scientific">Parabacteroides acidifaciens</name>
    <dbReference type="NCBI Taxonomy" id="2290935"/>
    <lineage>
        <taxon>Bacteria</taxon>
        <taxon>Pseudomonadati</taxon>
        <taxon>Bacteroidota</taxon>
        <taxon>Bacteroidia</taxon>
        <taxon>Bacteroidales</taxon>
        <taxon>Tannerellaceae</taxon>
        <taxon>Parabacteroides</taxon>
    </lineage>
</organism>
<evidence type="ECO:0000313" key="3">
    <source>
        <dbReference type="EMBL" id="RDU48502.1"/>
    </source>
</evidence>
<dbReference type="EMBL" id="JACRTI010000036">
    <property type="protein sequence ID" value="MBC8602751.1"/>
    <property type="molecule type" value="Genomic_DNA"/>
</dbReference>
<gene>
    <name evidence="3" type="ORF">DWU89_13970</name>
    <name evidence="2" type="ORF">H8784_13615</name>
</gene>
<name>A0A3D8HCY7_9BACT</name>
<reference evidence="3 4" key="1">
    <citation type="submission" date="2018-07" db="EMBL/GenBank/DDBJ databases">
        <title>Parabacteroides acidifaciens nov. sp., isolated from human feces.</title>
        <authorList>
            <person name="Wang Y.J."/>
        </authorList>
    </citation>
    <scope>NUCLEOTIDE SEQUENCE [LARGE SCALE GENOMIC DNA]</scope>
    <source>
        <strain evidence="3 4">426-9</strain>
    </source>
</reference>
<dbReference type="EMBL" id="QREV01000036">
    <property type="protein sequence ID" value="RDU48502.1"/>
    <property type="molecule type" value="Genomic_DNA"/>
</dbReference>